<keyword evidence="3" id="KW-0812">Transmembrane</keyword>
<dbReference type="PANTHER" id="PTHR30272">
    <property type="entry name" value="3-HYDROXYACYL-[ACYL-CARRIER-PROTEIN] DEHYDRATASE"/>
    <property type="match status" value="1"/>
</dbReference>
<reference evidence="4 5" key="1">
    <citation type="submission" date="2019-07" db="EMBL/GenBank/DDBJ databases">
        <authorList>
            <person name="Hibberd C M."/>
            <person name="Gehrig L. J."/>
            <person name="Chang H.-W."/>
            <person name="Venkatesh S."/>
        </authorList>
    </citation>
    <scope>NUCLEOTIDE SEQUENCE [LARGE SCALE GENOMIC DNA]</scope>
    <source>
        <strain evidence="4">Streptococcus_salivarius_SS_Bg39</strain>
    </source>
</reference>
<dbReference type="Proteomes" id="UP000380217">
    <property type="component" value="Unassembled WGS sequence"/>
</dbReference>
<gene>
    <name evidence="4" type="primary">fabZ_1</name>
    <name evidence="4" type="ORF">SSSS39_01290</name>
</gene>
<dbReference type="EC" id="4.2.1.59" evidence="4"/>
<dbReference type="PANTHER" id="PTHR30272:SF1">
    <property type="entry name" value="3-HYDROXYACYL-[ACYL-CARRIER-PROTEIN] DEHYDRATASE"/>
    <property type="match status" value="1"/>
</dbReference>
<dbReference type="Gene3D" id="3.10.129.10">
    <property type="entry name" value="Hotdog Thioesterase"/>
    <property type="match status" value="1"/>
</dbReference>
<evidence type="ECO:0000313" key="4">
    <source>
        <dbReference type="EMBL" id="VUX01057.1"/>
    </source>
</evidence>
<name>A0A564T0S6_STRVE</name>
<keyword evidence="3" id="KW-1133">Transmembrane helix</keyword>
<organism evidence="4 5">
    <name type="scientific">Streptococcus vestibularis</name>
    <dbReference type="NCBI Taxonomy" id="1343"/>
    <lineage>
        <taxon>Bacteria</taxon>
        <taxon>Bacillati</taxon>
        <taxon>Bacillota</taxon>
        <taxon>Bacilli</taxon>
        <taxon>Lactobacillales</taxon>
        <taxon>Streptococcaceae</taxon>
        <taxon>Streptococcus</taxon>
    </lineage>
</organism>
<feature type="transmembrane region" description="Helical" evidence="3">
    <location>
        <begin position="56"/>
        <end position="79"/>
    </location>
</feature>
<dbReference type="Pfam" id="PF07977">
    <property type="entry name" value="FabA"/>
    <property type="match status" value="1"/>
</dbReference>
<dbReference type="SUPFAM" id="SSF54637">
    <property type="entry name" value="Thioesterase/thiol ester dehydrase-isomerase"/>
    <property type="match status" value="1"/>
</dbReference>
<evidence type="ECO:0000256" key="2">
    <source>
        <dbReference type="ARBA" id="ARBA00023239"/>
    </source>
</evidence>
<dbReference type="AlphaFoldDB" id="A0A564T0S6"/>
<dbReference type="EMBL" id="CABHNJ010000024">
    <property type="protein sequence ID" value="VUX01057.1"/>
    <property type="molecule type" value="Genomic_DNA"/>
</dbReference>
<comment type="similarity">
    <text evidence="1">Belongs to the thioester dehydratase family. FabZ subfamily.</text>
</comment>
<keyword evidence="3" id="KW-0472">Membrane</keyword>
<evidence type="ECO:0000256" key="1">
    <source>
        <dbReference type="ARBA" id="ARBA00009174"/>
    </source>
</evidence>
<proteinExistence type="inferred from homology"/>
<accession>A0A564T0S6</accession>
<dbReference type="InterPro" id="IPR013114">
    <property type="entry name" value="FabA_FabZ"/>
</dbReference>
<dbReference type="RefSeq" id="WP_181950386.1">
    <property type="nucleotide sequence ID" value="NZ_CABHNJ010000024.1"/>
</dbReference>
<protein>
    <submittedName>
        <fullName evidence="4">3-hydroxyacyl-[acyl-carrier-protein] dehydratase FabZ</fullName>
        <ecNumber evidence="4">4.2.1.59</ecNumber>
    </submittedName>
</protein>
<sequence>MIFENDKIEKMLPQKEPFKFVESITCFDGDSKTLVARQNFPIDSYFLKGHFPNNPIIPGVLLIECMAQSALLLLSLLFSKKVNLGYLVKTENFKFFNVVRPSTNIEINVTLEKQVGSYFYISGVIYNLEEQKKVAKGKIVLFM</sequence>
<dbReference type="InterPro" id="IPR029069">
    <property type="entry name" value="HotDog_dom_sf"/>
</dbReference>
<keyword evidence="2 4" id="KW-0456">Lyase</keyword>
<evidence type="ECO:0000313" key="5">
    <source>
        <dbReference type="Proteomes" id="UP000380217"/>
    </source>
</evidence>
<dbReference type="GO" id="GO:0019171">
    <property type="term" value="F:(3R)-hydroxyacyl-[acyl-carrier-protein] dehydratase activity"/>
    <property type="evidence" value="ECO:0007669"/>
    <property type="project" value="UniProtKB-EC"/>
</dbReference>
<evidence type="ECO:0000256" key="3">
    <source>
        <dbReference type="SAM" id="Phobius"/>
    </source>
</evidence>